<evidence type="ECO:0000256" key="17">
    <source>
        <dbReference type="RuleBase" id="RU004249"/>
    </source>
</evidence>
<evidence type="ECO:0000256" key="5">
    <source>
        <dbReference type="ARBA" id="ARBA00013059"/>
    </source>
</evidence>
<evidence type="ECO:0000256" key="8">
    <source>
        <dbReference type="ARBA" id="ARBA00022679"/>
    </source>
</evidence>
<dbReference type="SUPFAM" id="SSF55021">
    <property type="entry name" value="ACT-like"/>
    <property type="match status" value="2"/>
</dbReference>
<evidence type="ECO:0000256" key="12">
    <source>
        <dbReference type="ARBA" id="ARBA00022840"/>
    </source>
</evidence>
<dbReference type="CDD" id="cd04923">
    <property type="entry name" value="ACT_AK-LysC-DapG-like_2"/>
    <property type="match status" value="1"/>
</dbReference>
<organism evidence="19 20">
    <name type="scientific">Parvularcula dongshanensis</name>
    <dbReference type="NCBI Taxonomy" id="1173995"/>
    <lineage>
        <taxon>Bacteria</taxon>
        <taxon>Pseudomonadati</taxon>
        <taxon>Pseudomonadota</taxon>
        <taxon>Alphaproteobacteria</taxon>
        <taxon>Parvularculales</taxon>
        <taxon>Parvularculaceae</taxon>
        <taxon>Parvularcula</taxon>
    </lineage>
</organism>
<dbReference type="RefSeq" id="WP_183815003.1">
    <property type="nucleotide sequence ID" value="NZ_JACHOB010000001.1"/>
</dbReference>
<dbReference type="PROSITE" id="PS51671">
    <property type="entry name" value="ACT"/>
    <property type="match status" value="1"/>
</dbReference>
<accession>A0A840HXX5</accession>
<evidence type="ECO:0000256" key="1">
    <source>
        <dbReference type="ARBA" id="ARBA00004766"/>
    </source>
</evidence>
<dbReference type="InterPro" id="IPR001341">
    <property type="entry name" value="Asp_kinase"/>
</dbReference>
<comment type="pathway">
    <text evidence="3 17">Amino-acid biosynthesis; L-threonine biosynthesis; L-threonine from L-aspartate: step 1/5.</text>
</comment>
<keyword evidence="8 16" id="KW-0808">Transferase</keyword>
<dbReference type="NCBIfam" id="TIGR00657">
    <property type="entry name" value="asp_kinases"/>
    <property type="match status" value="1"/>
</dbReference>
<comment type="similarity">
    <text evidence="4 16">Belongs to the aspartokinase family.</text>
</comment>
<dbReference type="AlphaFoldDB" id="A0A840HXX5"/>
<gene>
    <name evidence="19" type="ORF">GGQ59_000196</name>
</gene>
<evidence type="ECO:0000256" key="9">
    <source>
        <dbReference type="ARBA" id="ARBA00022737"/>
    </source>
</evidence>
<evidence type="ECO:0000256" key="2">
    <source>
        <dbReference type="ARBA" id="ARBA00004986"/>
    </source>
</evidence>
<dbReference type="InterPro" id="IPR018042">
    <property type="entry name" value="Aspartate_kinase_CS"/>
</dbReference>
<dbReference type="InterPro" id="IPR005260">
    <property type="entry name" value="Asp_kin_monofn"/>
</dbReference>
<evidence type="ECO:0000259" key="18">
    <source>
        <dbReference type="PROSITE" id="PS51671"/>
    </source>
</evidence>
<dbReference type="Pfam" id="PF00696">
    <property type="entry name" value="AA_kinase"/>
    <property type="match status" value="1"/>
</dbReference>
<comment type="catalytic activity">
    <reaction evidence="14 16">
        <text>L-aspartate + ATP = 4-phospho-L-aspartate + ADP</text>
        <dbReference type="Rhea" id="RHEA:23776"/>
        <dbReference type="ChEBI" id="CHEBI:29991"/>
        <dbReference type="ChEBI" id="CHEBI:30616"/>
        <dbReference type="ChEBI" id="CHEBI:57535"/>
        <dbReference type="ChEBI" id="CHEBI:456216"/>
        <dbReference type="EC" id="2.7.2.4"/>
    </reaction>
</comment>
<evidence type="ECO:0000256" key="13">
    <source>
        <dbReference type="ARBA" id="ARBA00023154"/>
    </source>
</evidence>
<dbReference type="EC" id="2.7.2.4" evidence="5 16"/>
<feature type="binding site" evidence="15">
    <location>
        <position position="190"/>
    </location>
    <ligand>
        <name>ATP</name>
        <dbReference type="ChEBI" id="CHEBI:30616"/>
    </ligand>
</feature>
<dbReference type="GO" id="GO:0009088">
    <property type="term" value="P:threonine biosynthetic process"/>
    <property type="evidence" value="ECO:0007669"/>
    <property type="project" value="UniProtKB-UniPathway"/>
</dbReference>
<dbReference type="UniPathway" id="UPA00051">
    <property type="reaction ID" value="UER00462"/>
</dbReference>
<comment type="pathway">
    <text evidence="1 17">Amino-acid biosynthesis; L-lysine biosynthesis via DAP pathway; (S)-tetrahydrodipicolinate from L-aspartate: step 1/4.</text>
</comment>
<dbReference type="InterPro" id="IPR054352">
    <property type="entry name" value="ACT_Aspartokinase"/>
</dbReference>
<dbReference type="PROSITE" id="PS00324">
    <property type="entry name" value="ASPARTOKINASE"/>
    <property type="match status" value="1"/>
</dbReference>
<evidence type="ECO:0000256" key="16">
    <source>
        <dbReference type="RuleBase" id="RU003448"/>
    </source>
</evidence>
<evidence type="ECO:0000256" key="10">
    <source>
        <dbReference type="ARBA" id="ARBA00022741"/>
    </source>
</evidence>
<feature type="binding site" evidence="15">
    <location>
        <begin position="11"/>
        <end position="14"/>
    </location>
    <ligand>
        <name>ATP</name>
        <dbReference type="ChEBI" id="CHEBI:30616"/>
    </ligand>
</feature>
<feature type="binding site" evidence="15">
    <location>
        <begin position="179"/>
        <end position="180"/>
    </location>
    <ligand>
        <name>ATP</name>
        <dbReference type="ChEBI" id="CHEBI:30616"/>
    </ligand>
</feature>
<name>A0A840HXX5_9PROT</name>
<proteinExistence type="inferred from homology"/>
<keyword evidence="11 16" id="KW-0418">Kinase</keyword>
<evidence type="ECO:0000313" key="19">
    <source>
        <dbReference type="EMBL" id="MBB4657696.1"/>
    </source>
</evidence>
<dbReference type="FunFam" id="3.30.2130.10:FF:000001">
    <property type="entry name" value="Bifunctional aspartokinase/homoserine dehydrogenase"/>
    <property type="match status" value="1"/>
</dbReference>
<dbReference type="GO" id="GO:0009089">
    <property type="term" value="P:lysine biosynthetic process via diaminopimelate"/>
    <property type="evidence" value="ECO:0007669"/>
    <property type="project" value="UniProtKB-UniPathway"/>
</dbReference>
<evidence type="ECO:0000256" key="15">
    <source>
        <dbReference type="PIRSR" id="PIRSR000726-1"/>
    </source>
</evidence>
<dbReference type="EMBL" id="JACHOB010000001">
    <property type="protein sequence ID" value="MBB4657696.1"/>
    <property type="molecule type" value="Genomic_DNA"/>
</dbReference>
<protein>
    <recommendedName>
        <fullName evidence="6 16">Aspartokinase</fullName>
        <ecNumber evidence="5 16">2.7.2.4</ecNumber>
    </recommendedName>
</protein>
<feature type="binding site" evidence="15">
    <location>
        <position position="80"/>
    </location>
    <ligand>
        <name>substrate</name>
    </ligand>
</feature>
<dbReference type="FunFam" id="3.40.1160.10:FF:000002">
    <property type="entry name" value="Aspartokinase"/>
    <property type="match status" value="1"/>
</dbReference>
<feature type="domain" description="ACT" evidence="18">
    <location>
        <begin position="274"/>
        <end position="358"/>
    </location>
</feature>
<dbReference type="Gene3D" id="3.40.1160.10">
    <property type="entry name" value="Acetylglutamate kinase-like"/>
    <property type="match status" value="1"/>
</dbReference>
<dbReference type="NCBIfam" id="TIGR00656">
    <property type="entry name" value="asp_kin_monofn"/>
    <property type="match status" value="1"/>
</dbReference>
<dbReference type="InterPro" id="IPR036393">
    <property type="entry name" value="AceGlu_kinase-like_sf"/>
</dbReference>
<dbReference type="InterPro" id="IPR001048">
    <property type="entry name" value="Asp/Glu/Uridylate_kinase"/>
</dbReference>
<comment type="pathway">
    <text evidence="2 17">Amino-acid biosynthesis; L-methionine biosynthesis via de novo pathway; L-homoserine from L-aspartate: step 1/3.</text>
</comment>
<keyword evidence="7 17" id="KW-0028">Amino-acid biosynthesis</keyword>
<dbReference type="CDD" id="cd04261">
    <property type="entry name" value="AAK_AKii-LysC-BS"/>
    <property type="match status" value="1"/>
</dbReference>
<keyword evidence="13" id="KW-0457">Lysine biosynthesis</keyword>
<feature type="binding site" evidence="15">
    <location>
        <begin position="215"/>
        <end position="216"/>
    </location>
    <ligand>
        <name>ATP</name>
        <dbReference type="ChEBI" id="CHEBI:30616"/>
    </ligand>
</feature>
<dbReference type="UniPathway" id="UPA00050">
    <property type="reaction ID" value="UER00461"/>
</dbReference>
<keyword evidence="12 15" id="KW-0067">ATP-binding</keyword>
<dbReference type="Pfam" id="PF22468">
    <property type="entry name" value="ACT_9"/>
    <property type="match status" value="2"/>
</dbReference>
<reference evidence="19 20" key="1">
    <citation type="submission" date="2020-08" db="EMBL/GenBank/DDBJ databases">
        <title>Genomic Encyclopedia of Type Strains, Phase IV (KMG-IV): sequencing the most valuable type-strain genomes for metagenomic binning, comparative biology and taxonomic classification.</title>
        <authorList>
            <person name="Goeker M."/>
        </authorList>
    </citation>
    <scope>NUCLEOTIDE SEQUENCE [LARGE SCALE GENOMIC DNA]</scope>
    <source>
        <strain evidence="19 20">DSM 102850</strain>
    </source>
</reference>
<dbReference type="PANTHER" id="PTHR21499">
    <property type="entry name" value="ASPARTATE KINASE"/>
    <property type="match status" value="1"/>
</dbReference>
<dbReference type="GO" id="GO:0004072">
    <property type="term" value="F:aspartate kinase activity"/>
    <property type="evidence" value="ECO:0007669"/>
    <property type="project" value="UniProtKB-EC"/>
</dbReference>
<dbReference type="UniPathway" id="UPA00034">
    <property type="reaction ID" value="UER00015"/>
</dbReference>
<keyword evidence="20" id="KW-1185">Reference proteome</keyword>
<feature type="binding site" evidence="15">
    <location>
        <position position="51"/>
    </location>
    <ligand>
        <name>substrate</name>
    </ligand>
</feature>
<dbReference type="PANTHER" id="PTHR21499:SF3">
    <property type="entry name" value="ASPARTOKINASE"/>
    <property type="match status" value="1"/>
</dbReference>
<dbReference type="PIRSF" id="PIRSF000726">
    <property type="entry name" value="Asp_kin"/>
    <property type="match status" value="1"/>
</dbReference>
<evidence type="ECO:0000256" key="3">
    <source>
        <dbReference type="ARBA" id="ARBA00005139"/>
    </source>
</evidence>
<dbReference type="GO" id="GO:0009090">
    <property type="term" value="P:homoserine biosynthetic process"/>
    <property type="evidence" value="ECO:0007669"/>
    <property type="project" value="TreeGrafter"/>
</dbReference>
<keyword evidence="10 15" id="KW-0547">Nucleotide-binding</keyword>
<dbReference type="InterPro" id="IPR041740">
    <property type="entry name" value="AKii-LysC-BS"/>
</dbReference>
<comment type="caution">
    <text evidence="19">The sequence shown here is derived from an EMBL/GenBank/DDBJ whole genome shotgun (WGS) entry which is preliminary data.</text>
</comment>
<sequence length="428" mass="45187">MEENSDRLVMKFGGTSVGDLERIERVARHVRAEIERGRKVCVTVSAMSGETNRLVDLTEKAGGGDVSRTPDYDAVVSTGEQVTAGLLALVLQRQGIRARSWQGWQAGLRTDDSHGAAVIEDIDGETLGAAIDTGEIAVVSGFQGVSPDGRISTLGRGGSDTTAVALAAALGAFRCDIYTDVDGVYTTDPRIVPGARRLDRISFEEMLEMASLGAKVLQTRSVGLGMTHNVPIRVLSSLEEPQDDPANTLITSEEHIMERRVVSAVVPSRAEAKISLLGVPNTPGKSATIFAGLASAKVNIDMIVQSQARAGEAANVSFTLKEADLSRALSHLAEMKDEVGYTDVIADQNVSKVSIIGVGMNDTSGVAAQMFRTLAERGINIQNISTSEIKISVLIPAEYTELAVRALHDAFELGTVGAAGAGGPRAFV</sequence>
<evidence type="ECO:0000256" key="11">
    <source>
        <dbReference type="ARBA" id="ARBA00022777"/>
    </source>
</evidence>
<dbReference type="NCBIfam" id="NF005155">
    <property type="entry name" value="PRK06635.1-4"/>
    <property type="match status" value="1"/>
</dbReference>
<evidence type="ECO:0000256" key="7">
    <source>
        <dbReference type="ARBA" id="ARBA00022605"/>
    </source>
</evidence>
<dbReference type="GO" id="GO:0005829">
    <property type="term" value="C:cytosol"/>
    <property type="evidence" value="ECO:0007669"/>
    <property type="project" value="TreeGrafter"/>
</dbReference>
<keyword evidence="9" id="KW-0677">Repeat</keyword>
<dbReference type="SUPFAM" id="SSF53633">
    <property type="entry name" value="Carbamate kinase-like"/>
    <property type="match status" value="1"/>
</dbReference>
<evidence type="ECO:0000256" key="14">
    <source>
        <dbReference type="ARBA" id="ARBA00047872"/>
    </source>
</evidence>
<dbReference type="GO" id="GO:0005524">
    <property type="term" value="F:ATP binding"/>
    <property type="evidence" value="ECO:0007669"/>
    <property type="project" value="UniProtKB-KW"/>
</dbReference>
<dbReference type="InterPro" id="IPR045865">
    <property type="entry name" value="ACT-like_dom_sf"/>
</dbReference>
<dbReference type="Proteomes" id="UP000563524">
    <property type="component" value="Unassembled WGS sequence"/>
</dbReference>
<dbReference type="Gene3D" id="3.30.2130.10">
    <property type="entry name" value="VC0802-like"/>
    <property type="match status" value="1"/>
</dbReference>
<dbReference type="NCBIfam" id="NF005154">
    <property type="entry name" value="PRK06635.1-2"/>
    <property type="match status" value="1"/>
</dbReference>
<dbReference type="CDD" id="cd04913">
    <property type="entry name" value="ACT_AKii-LysC-BS-like_1"/>
    <property type="match status" value="1"/>
</dbReference>
<feature type="binding site" evidence="15">
    <location>
        <position position="185"/>
    </location>
    <ligand>
        <name>ATP</name>
        <dbReference type="ChEBI" id="CHEBI:30616"/>
    </ligand>
</feature>
<evidence type="ECO:0000256" key="4">
    <source>
        <dbReference type="ARBA" id="ARBA00010122"/>
    </source>
</evidence>
<evidence type="ECO:0000313" key="20">
    <source>
        <dbReference type="Proteomes" id="UP000563524"/>
    </source>
</evidence>
<evidence type="ECO:0000256" key="6">
    <source>
        <dbReference type="ARBA" id="ARBA00016273"/>
    </source>
</evidence>
<dbReference type="InterPro" id="IPR002912">
    <property type="entry name" value="ACT_dom"/>
</dbReference>